<organism evidence="3 4">
    <name type="scientific">Hymenoscyphus albidus</name>
    <dbReference type="NCBI Taxonomy" id="595503"/>
    <lineage>
        <taxon>Eukaryota</taxon>
        <taxon>Fungi</taxon>
        <taxon>Dikarya</taxon>
        <taxon>Ascomycota</taxon>
        <taxon>Pezizomycotina</taxon>
        <taxon>Leotiomycetes</taxon>
        <taxon>Helotiales</taxon>
        <taxon>Helotiaceae</taxon>
        <taxon>Hymenoscyphus</taxon>
    </lineage>
</organism>
<dbReference type="OrthoDB" id="5342292at2759"/>
<dbReference type="EMBL" id="CAJVRM010000152">
    <property type="protein sequence ID" value="CAG8975817.1"/>
    <property type="molecule type" value="Genomic_DNA"/>
</dbReference>
<feature type="domain" description="Rhodopsin" evidence="2">
    <location>
        <begin position="54"/>
        <end position="138"/>
    </location>
</feature>
<keyword evidence="4" id="KW-1185">Reference proteome</keyword>
<keyword evidence="1" id="KW-0812">Transmembrane</keyword>
<evidence type="ECO:0000259" key="2">
    <source>
        <dbReference type="Pfam" id="PF20684"/>
    </source>
</evidence>
<evidence type="ECO:0000313" key="3">
    <source>
        <dbReference type="EMBL" id="CAG8975817.1"/>
    </source>
</evidence>
<evidence type="ECO:0000313" key="4">
    <source>
        <dbReference type="Proteomes" id="UP000701801"/>
    </source>
</evidence>
<sequence length="138" mass="14876">MASAGIDLSAFTNIPALPPPKGVTSNFINPESRAKEARAAIYLCLSLMVISVLLRIYARMGVSRSFGADGYFCIVAAMSVIAWSSLIITIVGDPLGPHSWNVPVSKITVRFLKTVLINLCLHPVAAIFVKTTILLLYL</sequence>
<evidence type="ECO:0000256" key="1">
    <source>
        <dbReference type="SAM" id="Phobius"/>
    </source>
</evidence>
<feature type="transmembrane region" description="Helical" evidence="1">
    <location>
        <begin position="70"/>
        <end position="91"/>
    </location>
</feature>
<name>A0A9N9LNN4_9HELO</name>
<dbReference type="AlphaFoldDB" id="A0A9N9LNN4"/>
<proteinExistence type="predicted"/>
<keyword evidence="1" id="KW-0472">Membrane</keyword>
<keyword evidence="1" id="KW-1133">Transmembrane helix</keyword>
<dbReference type="Pfam" id="PF20684">
    <property type="entry name" value="Fung_rhodopsin"/>
    <property type="match status" value="1"/>
</dbReference>
<protein>
    <recommendedName>
        <fullName evidence="2">Rhodopsin domain-containing protein</fullName>
    </recommendedName>
</protein>
<reference evidence="3" key="1">
    <citation type="submission" date="2021-07" db="EMBL/GenBank/DDBJ databases">
        <authorList>
            <person name="Durling M."/>
        </authorList>
    </citation>
    <scope>NUCLEOTIDE SEQUENCE</scope>
</reference>
<accession>A0A9N9LNN4</accession>
<comment type="caution">
    <text evidence="3">The sequence shown here is derived from an EMBL/GenBank/DDBJ whole genome shotgun (WGS) entry which is preliminary data.</text>
</comment>
<dbReference type="InterPro" id="IPR049326">
    <property type="entry name" value="Rhodopsin_dom_fungi"/>
</dbReference>
<feature type="transmembrane region" description="Helical" evidence="1">
    <location>
        <begin position="111"/>
        <end position="137"/>
    </location>
</feature>
<gene>
    <name evidence="3" type="ORF">HYALB_00009397</name>
</gene>
<dbReference type="Proteomes" id="UP000701801">
    <property type="component" value="Unassembled WGS sequence"/>
</dbReference>
<feature type="transmembrane region" description="Helical" evidence="1">
    <location>
        <begin position="39"/>
        <end position="58"/>
    </location>
</feature>